<keyword evidence="3" id="KW-1185">Reference proteome</keyword>
<evidence type="ECO:0000313" key="2">
    <source>
        <dbReference type="EMBL" id="KAL0105087.1"/>
    </source>
</evidence>
<feature type="compositionally biased region" description="Basic and acidic residues" evidence="1">
    <location>
        <begin position="133"/>
        <end position="145"/>
    </location>
</feature>
<sequence length="164" mass="18673">MQRNDMKGLIRVCDHSISRKKIYSYVTIVNSEFSLLRDCLSISFCLIVGARRSESRNFISRTAKSANASLGSLHSYNLFKAGSKNAFNQFFFQSVSAFNINFNVSYLLSTEIAPPMQDASRACSSSQMGRVEPSFRARDTRERTPVKKKIVKKRPHIFRNSRSD</sequence>
<name>A0AAW2ETS7_9HYME</name>
<evidence type="ECO:0000256" key="1">
    <source>
        <dbReference type="SAM" id="MobiDB-lite"/>
    </source>
</evidence>
<organism evidence="2 3">
    <name type="scientific">Cardiocondyla obscurior</name>
    <dbReference type="NCBI Taxonomy" id="286306"/>
    <lineage>
        <taxon>Eukaryota</taxon>
        <taxon>Metazoa</taxon>
        <taxon>Ecdysozoa</taxon>
        <taxon>Arthropoda</taxon>
        <taxon>Hexapoda</taxon>
        <taxon>Insecta</taxon>
        <taxon>Pterygota</taxon>
        <taxon>Neoptera</taxon>
        <taxon>Endopterygota</taxon>
        <taxon>Hymenoptera</taxon>
        <taxon>Apocrita</taxon>
        <taxon>Aculeata</taxon>
        <taxon>Formicoidea</taxon>
        <taxon>Formicidae</taxon>
        <taxon>Myrmicinae</taxon>
        <taxon>Cardiocondyla</taxon>
    </lineage>
</organism>
<gene>
    <name evidence="2" type="ORF">PUN28_016618</name>
</gene>
<reference evidence="2 3" key="1">
    <citation type="submission" date="2023-03" db="EMBL/GenBank/DDBJ databases">
        <title>High recombination rates correlate with genetic variation in Cardiocondyla obscurior ants.</title>
        <authorList>
            <person name="Errbii M."/>
        </authorList>
    </citation>
    <scope>NUCLEOTIDE SEQUENCE [LARGE SCALE GENOMIC DNA]</scope>
    <source>
        <strain evidence="2">Alpha-2009</strain>
        <tissue evidence="2">Whole body</tissue>
    </source>
</reference>
<dbReference type="EMBL" id="JADYXP020000019">
    <property type="protein sequence ID" value="KAL0105087.1"/>
    <property type="molecule type" value="Genomic_DNA"/>
</dbReference>
<protein>
    <submittedName>
        <fullName evidence="2">Uncharacterized protein</fullName>
    </submittedName>
</protein>
<comment type="caution">
    <text evidence="2">The sequence shown here is derived from an EMBL/GenBank/DDBJ whole genome shotgun (WGS) entry which is preliminary data.</text>
</comment>
<dbReference type="Proteomes" id="UP001430953">
    <property type="component" value="Unassembled WGS sequence"/>
</dbReference>
<dbReference type="AlphaFoldDB" id="A0AAW2ETS7"/>
<proteinExistence type="predicted"/>
<accession>A0AAW2ETS7</accession>
<evidence type="ECO:0000313" key="3">
    <source>
        <dbReference type="Proteomes" id="UP001430953"/>
    </source>
</evidence>
<feature type="compositionally biased region" description="Basic residues" evidence="1">
    <location>
        <begin position="146"/>
        <end position="164"/>
    </location>
</feature>
<feature type="region of interest" description="Disordered" evidence="1">
    <location>
        <begin position="123"/>
        <end position="164"/>
    </location>
</feature>